<dbReference type="Proteomes" id="UP000198784">
    <property type="component" value="Unassembled WGS sequence"/>
</dbReference>
<protein>
    <submittedName>
        <fullName evidence="1">Uncharacterized protein</fullName>
    </submittedName>
</protein>
<dbReference type="STRING" id="289003.SAMN05216190_10884"/>
<dbReference type="AlphaFoldDB" id="A0A1I5PBY4"/>
<dbReference type="InterPro" id="IPR054196">
    <property type="entry name" value="DUF6901"/>
</dbReference>
<evidence type="ECO:0000313" key="2">
    <source>
        <dbReference type="Proteomes" id="UP000198784"/>
    </source>
</evidence>
<gene>
    <name evidence="1" type="ORF">SAMN05216190_10884</name>
</gene>
<sequence>MAQSATDDSIIQYHFEFADGRSWQHKVDLAALPGTPETAPPGWARLGFQQCGHCPLRGADTPYCPFAVALVKPVEVLAQMPSYEEVAVRVLWRGRDIRQRTSLQRAFGSLLGVLGAASGCPHTRQLKAMAWFHLPFSGTDETLYRVFGTYLLGQYLRQQRGLSADWSLSDLREVYRNLRLVNLGMTARLRAAAGEDSGPNGMILLDLLAADTLYFLDQYEGELDRFFETFFE</sequence>
<keyword evidence="2" id="KW-1185">Reference proteome</keyword>
<evidence type="ECO:0000313" key="1">
    <source>
        <dbReference type="EMBL" id="SFP30976.1"/>
    </source>
</evidence>
<dbReference type="EMBL" id="FOWX01000008">
    <property type="protein sequence ID" value="SFP30976.1"/>
    <property type="molecule type" value="Genomic_DNA"/>
</dbReference>
<dbReference type="RefSeq" id="WP_244527270.1">
    <property type="nucleotide sequence ID" value="NZ_FOWX01000008.1"/>
</dbReference>
<dbReference type="Pfam" id="PF21842">
    <property type="entry name" value="DUF6901"/>
    <property type="match status" value="1"/>
</dbReference>
<name>A0A1I5PBY4_9PSED</name>
<organism evidence="1 2">
    <name type="scientific">Pseudomonas borbori</name>
    <dbReference type="NCBI Taxonomy" id="289003"/>
    <lineage>
        <taxon>Bacteria</taxon>
        <taxon>Pseudomonadati</taxon>
        <taxon>Pseudomonadota</taxon>
        <taxon>Gammaproteobacteria</taxon>
        <taxon>Pseudomonadales</taxon>
        <taxon>Pseudomonadaceae</taxon>
        <taxon>Pseudomonas</taxon>
    </lineage>
</organism>
<accession>A0A1I5PBY4</accession>
<proteinExistence type="predicted"/>
<reference evidence="2" key="1">
    <citation type="submission" date="2016-10" db="EMBL/GenBank/DDBJ databases">
        <authorList>
            <person name="Varghese N."/>
            <person name="Submissions S."/>
        </authorList>
    </citation>
    <scope>NUCLEOTIDE SEQUENCE [LARGE SCALE GENOMIC DNA]</scope>
    <source>
        <strain evidence="2">DSM 17834</strain>
    </source>
</reference>